<dbReference type="AlphaFoldDB" id="A0A6A3KV55"/>
<evidence type="ECO:0000313" key="1">
    <source>
        <dbReference type="EMBL" id="KAE9010699.1"/>
    </source>
</evidence>
<evidence type="ECO:0000313" key="4">
    <source>
        <dbReference type="Proteomes" id="UP000429607"/>
    </source>
</evidence>
<reference evidence="4 6" key="1">
    <citation type="submission" date="2018-09" db="EMBL/GenBank/DDBJ databases">
        <title>Genomic investigation of the strawberry pathogen Phytophthora fragariae indicates pathogenicity is determined by transcriptional variation in three key races.</title>
        <authorList>
            <person name="Adams T.M."/>
            <person name="Armitage A.D."/>
            <person name="Sobczyk M.K."/>
            <person name="Bates H.J."/>
            <person name="Dunwell J.M."/>
            <person name="Nellist C.F."/>
            <person name="Harrison R.J."/>
        </authorList>
    </citation>
    <scope>NUCLEOTIDE SEQUENCE [LARGE SCALE GENOMIC DNA]</scope>
    <source>
        <strain evidence="2 4">SCRP249</strain>
        <strain evidence="1 6">SCRP324</strain>
        <strain evidence="3 5">SCRP333</strain>
    </source>
</reference>
<gene>
    <name evidence="2" type="ORF">PR001_g14829</name>
    <name evidence="1" type="ORF">PR002_g15286</name>
    <name evidence="3" type="ORF">PR003_g15258</name>
</gene>
<accession>A0A6A3KV55</accession>
<keyword evidence="5" id="KW-1185">Reference proteome</keyword>
<dbReference type="Proteomes" id="UP000429607">
    <property type="component" value="Unassembled WGS sequence"/>
</dbReference>
<dbReference type="EMBL" id="QXFV01001084">
    <property type="protein sequence ID" value="KAE9015721.1"/>
    <property type="molecule type" value="Genomic_DNA"/>
</dbReference>
<dbReference type="Proteomes" id="UP000435112">
    <property type="component" value="Unassembled WGS sequence"/>
</dbReference>
<dbReference type="EMBL" id="QXFT01001048">
    <property type="protein sequence ID" value="KAE9330671.1"/>
    <property type="molecule type" value="Genomic_DNA"/>
</dbReference>
<evidence type="ECO:0000313" key="2">
    <source>
        <dbReference type="EMBL" id="KAE9015721.1"/>
    </source>
</evidence>
<name>A0A6A3KV55_9STRA</name>
<protein>
    <submittedName>
        <fullName evidence="1">Uncharacterized protein</fullName>
    </submittedName>
</protein>
<evidence type="ECO:0000313" key="5">
    <source>
        <dbReference type="Proteomes" id="UP000434957"/>
    </source>
</evidence>
<dbReference type="EMBL" id="QXFU01001102">
    <property type="protein sequence ID" value="KAE9010699.1"/>
    <property type="molecule type" value="Genomic_DNA"/>
</dbReference>
<evidence type="ECO:0000313" key="6">
    <source>
        <dbReference type="Proteomes" id="UP000435112"/>
    </source>
</evidence>
<organism evidence="1 6">
    <name type="scientific">Phytophthora rubi</name>
    <dbReference type="NCBI Taxonomy" id="129364"/>
    <lineage>
        <taxon>Eukaryota</taxon>
        <taxon>Sar</taxon>
        <taxon>Stramenopiles</taxon>
        <taxon>Oomycota</taxon>
        <taxon>Peronosporomycetes</taxon>
        <taxon>Peronosporales</taxon>
        <taxon>Peronosporaceae</taxon>
        <taxon>Phytophthora</taxon>
    </lineage>
</organism>
<comment type="caution">
    <text evidence="1">The sequence shown here is derived from an EMBL/GenBank/DDBJ whole genome shotgun (WGS) entry which is preliminary data.</text>
</comment>
<proteinExistence type="predicted"/>
<evidence type="ECO:0000313" key="3">
    <source>
        <dbReference type="EMBL" id="KAE9330671.1"/>
    </source>
</evidence>
<sequence>MDTASFLDDSKETDCRERLDEAEGHRRLSDDARGSFCNVQYSSNCGL</sequence>
<dbReference type="Proteomes" id="UP000434957">
    <property type="component" value="Unassembled WGS sequence"/>
</dbReference>